<evidence type="ECO:0000256" key="3">
    <source>
        <dbReference type="ARBA" id="ARBA00022679"/>
    </source>
</evidence>
<keyword evidence="2" id="KW-0489">Methyltransferase</keyword>
<protein>
    <recommendedName>
        <fullName evidence="1">site-specific DNA-methyltransferase (adenine-specific)</fullName>
        <ecNumber evidence="1">2.1.1.72</ecNumber>
    </recommendedName>
</protein>
<accession>A0A0M9DEU2</accession>
<dbReference type="OrthoDB" id="32195at2"/>
<dbReference type="InterPro" id="IPR029063">
    <property type="entry name" value="SAM-dependent_MTases_sf"/>
</dbReference>
<keyword evidence="7" id="KW-0540">Nuclease</keyword>
<feature type="domain" description="Type II methyltransferase M.TaqI-like" evidence="6">
    <location>
        <begin position="344"/>
        <end position="570"/>
    </location>
</feature>
<dbReference type="GO" id="GO:0006304">
    <property type="term" value="P:DNA modification"/>
    <property type="evidence" value="ECO:0007669"/>
    <property type="project" value="InterPro"/>
</dbReference>
<dbReference type="Gene3D" id="3.40.50.150">
    <property type="entry name" value="Vaccinia Virus protein VP39"/>
    <property type="match status" value="1"/>
</dbReference>
<dbReference type="PANTHER" id="PTHR33841">
    <property type="entry name" value="DNA METHYLTRANSFERASE YEEA-RELATED"/>
    <property type="match status" value="1"/>
</dbReference>
<dbReference type="Proteomes" id="UP000037977">
    <property type="component" value="Unassembled WGS sequence"/>
</dbReference>
<sequence>MNKSALKKFATEARKELLERVELQARKIGITADSIQKANVESSDAVFIDGRQLSDLERRQRNKLVTRINEIGFDRVIEETAYTWFNRFIALRFMEVNDYLPTKVRVLSSSHGDSAEPDMMKEALSLDLELDKEYVYDLKMNNKTDELFKYLIKMHCNDLNRYMPFMFETLEDYKEILFPEGLLGTDSFVRQLTDKEVIPEDNWEKIEVIGWLYQYYIADEKDRVFKAKAKYKAEEIPYATQLFTPDWIVQYMVQNSLGRYWTEAHPEHEDLIMNWEFFIKHQQEDFQEKIAPYINKELNVEDIKCFDPAMGSGHILVYMFDILYEIYSKCGYMEREIPRLIIEKNLYGLDIDDRAYQLASFSVVMKALQYNRRFLRSIERDGLTMNLASIQETNGWSDEAITFIAGQDNAEQFNTTKAFFDQYKNAKTFGSLIKITETDTAFLQNRLKEIKENPVTDIFQEEKRQQSLELLPLLIKQTKIMRQQYDVVVMNPPYMGSGNMNNELSDFLKKNYPDSKSDLFASFMEVDHYLKENGLYSAINQHSWMFLTSYEKLRQNIIDFKVIDTMLHLGPRAFEEIGGEVVQSTTFVLRNSKIKDIKGTYIRLIDGKTALDKKVRAIEAVQDSATPFRYLFNQEEFRKIPGNPIAYWVSNNFISVFEKGTTLNEIADCCTGMQTGNNDLYMRNWFEVSYQQTSISTQSNKWKKYNCGGESRKWYGNHNNVVLWENDGEQIKAEKGSVIRNESYYFRKGITWKRIGSSDFYLRYLPPDFIFDQSGDSMFLKEEKYLKYILAYVNTKVALKSFEIIAPTLNLTAGNMNKLPIIIDNEQIERIDELVDQNIDISKRDWDSFEISWDYKKHPFIGVSENVSRVNDVFKRWKNYTAGLFNKLKKNEEEINRIFIEIYSLQEELTPDIVDEDVTIRKAHLERDIKSFISYAIGCSFGRYSLDEEGLIYAGGEFNASRYQTFTADEDNILPILAGAYFEDDIVTRFVDFVRVTFSDETLEENLDFITDAIGRKTNETAREALRRYFLNDFYKDHVQVYKKRPIYWLFTSGKEKAFNCLIYMHRYDKTTLSRIRTDYLHEVQVRMDAEKKDLLEIIEGDFTTKEISNAKRELKGLDKKIDELKAYDELLHHMADMQIEIDLDDGVKVNYEKFKGLVAKI</sequence>
<dbReference type="Pfam" id="PF07669">
    <property type="entry name" value="Eco57I"/>
    <property type="match status" value="1"/>
</dbReference>
<keyword evidence="3" id="KW-0808">Transferase</keyword>
<dbReference type="GO" id="GO:0003676">
    <property type="term" value="F:nucleic acid binding"/>
    <property type="evidence" value="ECO:0007669"/>
    <property type="project" value="InterPro"/>
</dbReference>
<dbReference type="EC" id="2.1.1.72" evidence="1"/>
<proteinExistence type="predicted"/>
<dbReference type="GO" id="GO:0009007">
    <property type="term" value="F:site-specific DNA-methyltransferase (adenine-specific) activity"/>
    <property type="evidence" value="ECO:0007669"/>
    <property type="project" value="UniProtKB-EC"/>
</dbReference>
<dbReference type="RefSeq" id="WP_053997118.1">
    <property type="nucleotide sequence ID" value="NZ_CP065643.1"/>
</dbReference>
<evidence type="ECO:0000313" key="8">
    <source>
        <dbReference type="Proteomes" id="UP000037977"/>
    </source>
</evidence>
<dbReference type="EMBL" id="LGCI01000014">
    <property type="protein sequence ID" value="KOY80018.1"/>
    <property type="molecule type" value="Genomic_DNA"/>
</dbReference>
<dbReference type="PRINTS" id="PR00507">
    <property type="entry name" value="N12N6MTFRASE"/>
</dbReference>
<gene>
    <name evidence="7" type="ORF">ADM90_22670</name>
</gene>
<comment type="caution">
    <text evidence="7">The sequence shown here is derived from an EMBL/GenBank/DDBJ whole genome shotgun (WGS) entry which is preliminary data.</text>
</comment>
<name>A0A0M9DEU2_9BACI</name>
<dbReference type="PANTHER" id="PTHR33841:SF1">
    <property type="entry name" value="DNA METHYLTRANSFERASE A"/>
    <property type="match status" value="1"/>
</dbReference>
<dbReference type="GO" id="GO:0032259">
    <property type="term" value="P:methylation"/>
    <property type="evidence" value="ECO:0007669"/>
    <property type="project" value="UniProtKB-KW"/>
</dbReference>
<comment type="catalytic activity">
    <reaction evidence="5">
        <text>a 2'-deoxyadenosine in DNA + S-adenosyl-L-methionine = an N(6)-methyl-2'-deoxyadenosine in DNA + S-adenosyl-L-homocysteine + H(+)</text>
        <dbReference type="Rhea" id="RHEA:15197"/>
        <dbReference type="Rhea" id="RHEA-COMP:12418"/>
        <dbReference type="Rhea" id="RHEA-COMP:12419"/>
        <dbReference type="ChEBI" id="CHEBI:15378"/>
        <dbReference type="ChEBI" id="CHEBI:57856"/>
        <dbReference type="ChEBI" id="CHEBI:59789"/>
        <dbReference type="ChEBI" id="CHEBI:90615"/>
        <dbReference type="ChEBI" id="CHEBI:90616"/>
        <dbReference type="EC" id="2.1.1.72"/>
    </reaction>
</comment>
<keyword evidence="4" id="KW-0949">S-adenosyl-L-methionine</keyword>
<dbReference type="InterPro" id="IPR050953">
    <property type="entry name" value="N4_N6_ade-DNA_methylase"/>
</dbReference>
<dbReference type="NCBIfam" id="NF033452">
    <property type="entry name" value="BREX_1_MTaseX"/>
    <property type="match status" value="1"/>
</dbReference>
<dbReference type="PATRIC" id="fig|33935.3.peg.3781"/>
<keyword evidence="7" id="KW-0255">Endonuclease</keyword>
<evidence type="ECO:0000259" key="6">
    <source>
        <dbReference type="Pfam" id="PF07669"/>
    </source>
</evidence>
<reference evidence="7 8" key="1">
    <citation type="submission" date="2015-07" db="EMBL/GenBank/DDBJ databases">
        <title>Genome sequencing project for genomic taxonomy and phylogenomics of Bacillus-like bacteria.</title>
        <authorList>
            <person name="Liu B."/>
            <person name="Wang J."/>
            <person name="Zhu Y."/>
            <person name="Liu G."/>
            <person name="Chen Q."/>
            <person name="Chen Z."/>
            <person name="Che J."/>
            <person name="Ge C."/>
            <person name="Shi H."/>
            <person name="Pan Z."/>
            <person name="Liu X."/>
        </authorList>
    </citation>
    <scope>NUCLEOTIDE SEQUENCE [LARGE SCALE GENOMIC DNA]</scope>
    <source>
        <strain evidence="7 8">DSM 54</strain>
    </source>
</reference>
<evidence type="ECO:0000313" key="7">
    <source>
        <dbReference type="EMBL" id="KOY80018.1"/>
    </source>
</evidence>
<organism evidence="7 8">
    <name type="scientific">Lysinibacillus macroides</name>
    <dbReference type="NCBI Taxonomy" id="33935"/>
    <lineage>
        <taxon>Bacteria</taxon>
        <taxon>Bacillati</taxon>
        <taxon>Bacillota</taxon>
        <taxon>Bacilli</taxon>
        <taxon>Bacillales</taxon>
        <taxon>Bacillaceae</taxon>
        <taxon>Lysinibacillus</taxon>
    </lineage>
</organism>
<dbReference type="InterPro" id="IPR047939">
    <property type="entry name" value="BREX_1_PglX"/>
</dbReference>
<evidence type="ECO:0000256" key="1">
    <source>
        <dbReference type="ARBA" id="ARBA00011900"/>
    </source>
</evidence>
<keyword evidence="8" id="KW-1185">Reference proteome</keyword>
<keyword evidence="7" id="KW-0378">Hydrolase</keyword>
<evidence type="ECO:0000256" key="5">
    <source>
        <dbReference type="ARBA" id="ARBA00047942"/>
    </source>
</evidence>
<dbReference type="SUPFAM" id="SSF53335">
    <property type="entry name" value="S-adenosyl-L-methionine-dependent methyltransferases"/>
    <property type="match status" value="1"/>
</dbReference>
<dbReference type="REBASE" id="133542">
    <property type="entry name" value="Lma54ORF22670P"/>
</dbReference>
<dbReference type="STRING" id="33935.ADM90_22670"/>
<dbReference type="AlphaFoldDB" id="A0A0M9DEU2"/>
<dbReference type="PROSITE" id="PS00092">
    <property type="entry name" value="N6_MTASE"/>
    <property type="match status" value="1"/>
</dbReference>
<dbReference type="InterPro" id="IPR002052">
    <property type="entry name" value="DNA_methylase_N6_adenine_CS"/>
</dbReference>
<evidence type="ECO:0000256" key="2">
    <source>
        <dbReference type="ARBA" id="ARBA00022603"/>
    </source>
</evidence>
<dbReference type="InterPro" id="IPR011639">
    <property type="entry name" value="MethylTrfase_TaqI-like_dom"/>
</dbReference>
<evidence type="ECO:0000256" key="4">
    <source>
        <dbReference type="ARBA" id="ARBA00022691"/>
    </source>
</evidence>
<dbReference type="GO" id="GO:0004519">
    <property type="term" value="F:endonuclease activity"/>
    <property type="evidence" value="ECO:0007669"/>
    <property type="project" value="UniProtKB-KW"/>
</dbReference>